<dbReference type="HOGENOM" id="CLU_053907_0_0_1"/>
<dbReference type="EMBL" id="CAFZ01000468">
    <property type="protein sequence ID" value="CCA75538.1"/>
    <property type="molecule type" value="Genomic_DNA"/>
</dbReference>
<dbReference type="Proteomes" id="UP000007148">
    <property type="component" value="Unassembled WGS sequence"/>
</dbReference>
<sequence>MIMRLVLVKPFIVQSILFHRPEWLLVATILLNVTSGKAAVPVLNEVRTRWPTMEALSQAHAPELELLTPLGLGRKRTQRLIQFATMWLEDPPDQMSLRPSRVQVAKGVAKYPPTAVSHLPGMGRYALDSYRIFCGQLVGGNEWKTVTPLDKELRVHMRWRWAVEGFIWDCERGVLGSATEDYLNELCEGKLDASCIYAE</sequence>
<dbReference type="OrthoDB" id="10265068at2759"/>
<keyword evidence="2" id="KW-0539">Nucleus</keyword>
<dbReference type="OMA" id="KWAVEEY"/>
<name>G4TW45_SERID</name>
<dbReference type="STRING" id="1109443.G4TW45"/>
<comment type="subcellular location">
    <subcellularLocation>
        <location evidence="1">Nucleus</location>
    </subcellularLocation>
</comment>
<gene>
    <name evidence="3" type="ORF">PIIN_09528</name>
</gene>
<dbReference type="PANTHER" id="PTHR15074">
    <property type="entry name" value="METHYL-CPG-BINDING PROTEIN"/>
    <property type="match status" value="1"/>
</dbReference>
<dbReference type="GO" id="GO:0005634">
    <property type="term" value="C:nucleus"/>
    <property type="evidence" value="ECO:0007669"/>
    <property type="project" value="UniProtKB-SubCell"/>
</dbReference>
<dbReference type="InterPro" id="IPR045138">
    <property type="entry name" value="MeCP2/MBD4"/>
</dbReference>
<dbReference type="Gene3D" id="1.10.340.30">
    <property type="entry name" value="Hypothetical protein, domain 2"/>
    <property type="match status" value="1"/>
</dbReference>
<evidence type="ECO:0000256" key="1">
    <source>
        <dbReference type="ARBA" id="ARBA00004123"/>
    </source>
</evidence>
<keyword evidence="4" id="KW-1185">Reference proteome</keyword>
<accession>G4TW45</accession>
<dbReference type="GO" id="GO:0003677">
    <property type="term" value="F:DNA binding"/>
    <property type="evidence" value="ECO:0007669"/>
    <property type="project" value="InterPro"/>
</dbReference>
<dbReference type="PANTHER" id="PTHR15074:SF0">
    <property type="entry name" value="METHYL-CPG-BINDING DOMAIN PROTEIN 4-LIKE PROTEIN"/>
    <property type="match status" value="1"/>
</dbReference>
<dbReference type="AlphaFoldDB" id="G4TW45"/>
<dbReference type="SUPFAM" id="SSF48150">
    <property type="entry name" value="DNA-glycosylase"/>
    <property type="match status" value="1"/>
</dbReference>
<evidence type="ECO:0000256" key="2">
    <source>
        <dbReference type="ARBA" id="ARBA00023242"/>
    </source>
</evidence>
<dbReference type="GO" id="GO:0006281">
    <property type="term" value="P:DNA repair"/>
    <property type="evidence" value="ECO:0007669"/>
    <property type="project" value="InterPro"/>
</dbReference>
<dbReference type="GO" id="GO:0003824">
    <property type="term" value="F:catalytic activity"/>
    <property type="evidence" value="ECO:0007669"/>
    <property type="project" value="InterPro"/>
</dbReference>
<dbReference type="InterPro" id="IPR011257">
    <property type="entry name" value="DNA_glycosylase"/>
</dbReference>
<organism evidence="3 4">
    <name type="scientific">Serendipita indica (strain DSM 11827)</name>
    <name type="common">Root endophyte fungus</name>
    <name type="synonym">Piriformospora indica</name>
    <dbReference type="NCBI Taxonomy" id="1109443"/>
    <lineage>
        <taxon>Eukaryota</taxon>
        <taxon>Fungi</taxon>
        <taxon>Dikarya</taxon>
        <taxon>Basidiomycota</taxon>
        <taxon>Agaricomycotina</taxon>
        <taxon>Agaricomycetes</taxon>
        <taxon>Sebacinales</taxon>
        <taxon>Serendipitaceae</taxon>
        <taxon>Serendipita</taxon>
    </lineage>
</organism>
<reference evidence="3 4" key="1">
    <citation type="journal article" date="2011" name="PLoS Pathog.">
        <title>Endophytic Life Strategies Decoded by Genome and Transcriptome Analyses of the Mutualistic Root Symbiont Piriformospora indica.</title>
        <authorList>
            <person name="Zuccaro A."/>
            <person name="Lahrmann U."/>
            <person name="Guldener U."/>
            <person name="Langen G."/>
            <person name="Pfiffi S."/>
            <person name="Biedenkopf D."/>
            <person name="Wong P."/>
            <person name="Samans B."/>
            <person name="Grimm C."/>
            <person name="Basiewicz M."/>
            <person name="Murat C."/>
            <person name="Martin F."/>
            <person name="Kogel K.H."/>
        </authorList>
    </citation>
    <scope>NUCLEOTIDE SEQUENCE [LARGE SCALE GENOMIC DNA]</scope>
    <source>
        <strain evidence="3 4">DSM 11827</strain>
    </source>
</reference>
<dbReference type="eggNOG" id="KOG4161">
    <property type="taxonomic scope" value="Eukaryota"/>
</dbReference>
<protein>
    <recommendedName>
        <fullName evidence="5">HhH-GPD domain-containing protein</fullName>
    </recommendedName>
</protein>
<proteinExistence type="predicted"/>
<evidence type="ECO:0008006" key="5">
    <source>
        <dbReference type="Google" id="ProtNLM"/>
    </source>
</evidence>
<evidence type="ECO:0000313" key="3">
    <source>
        <dbReference type="EMBL" id="CCA75538.1"/>
    </source>
</evidence>
<dbReference type="InParanoid" id="G4TW45"/>
<evidence type="ECO:0000313" key="4">
    <source>
        <dbReference type="Proteomes" id="UP000007148"/>
    </source>
</evidence>
<comment type="caution">
    <text evidence="3">The sequence shown here is derived from an EMBL/GenBank/DDBJ whole genome shotgun (WGS) entry which is preliminary data.</text>
</comment>